<dbReference type="Pfam" id="PF00787">
    <property type="entry name" value="PX"/>
    <property type="match status" value="1"/>
</dbReference>
<keyword evidence="3" id="KW-0175">Coiled coil</keyword>
<dbReference type="EMBL" id="LKEB01000021">
    <property type="protein sequence ID" value="ROW13211.1"/>
    <property type="molecule type" value="Genomic_DNA"/>
</dbReference>
<dbReference type="Proteomes" id="UP000285146">
    <property type="component" value="Unassembled WGS sequence"/>
</dbReference>
<protein>
    <recommendedName>
        <fullName evidence="5 6">Vacuolar protein sorting-associated protein 17</fullName>
    </recommendedName>
</protein>
<dbReference type="GO" id="GO:0032266">
    <property type="term" value="F:phosphatidylinositol-3-phosphate binding"/>
    <property type="evidence" value="ECO:0007669"/>
    <property type="project" value="TreeGrafter"/>
</dbReference>
<feature type="compositionally biased region" description="Polar residues" evidence="7">
    <location>
        <begin position="19"/>
        <end position="29"/>
    </location>
</feature>
<dbReference type="InterPro" id="IPR015404">
    <property type="entry name" value="Vps5_C"/>
</dbReference>
<evidence type="ECO:0000313" key="11">
    <source>
        <dbReference type="Proteomes" id="UP000285146"/>
    </source>
</evidence>
<feature type="region of interest" description="Disordered" evidence="7">
    <location>
        <begin position="1"/>
        <end position="85"/>
    </location>
</feature>
<dbReference type="GO" id="GO:0005768">
    <property type="term" value="C:endosome"/>
    <property type="evidence" value="ECO:0007669"/>
    <property type="project" value="TreeGrafter"/>
</dbReference>
<proteinExistence type="inferred from homology"/>
<feature type="domain" description="Sorting nexin/Vps5-like C-terminal" evidence="9">
    <location>
        <begin position="322"/>
        <end position="501"/>
    </location>
</feature>
<dbReference type="OrthoDB" id="9976382at2759"/>
<dbReference type="Gene3D" id="3.30.1520.10">
    <property type="entry name" value="Phox-like domain"/>
    <property type="match status" value="1"/>
</dbReference>
<dbReference type="InterPro" id="IPR001683">
    <property type="entry name" value="PX_dom"/>
</dbReference>
<keyword evidence="1 6" id="KW-0813">Transport</keyword>
<name>A0A423XB73_9PEZI</name>
<gene>
    <name evidence="10" type="ORF">VPNG_04774</name>
</gene>
<dbReference type="InterPro" id="IPR014461">
    <property type="entry name" value="Retromer_complex_Vps17"/>
</dbReference>
<evidence type="ECO:0000256" key="2">
    <source>
        <dbReference type="ARBA" id="ARBA00022927"/>
    </source>
</evidence>
<evidence type="ECO:0000256" key="4">
    <source>
        <dbReference type="ARBA" id="ARBA00060860"/>
    </source>
</evidence>
<sequence length="610" mass="66547">MDYSASIQDADHPAGGSPWGNSPVSSPQAHRTAFGAVAGESPASPASPPPFGSQIPGSGFAAAQEEGGFGALDRGFEPEGGPASVTENEAYTTEAVPAAVPAGQQQPGQVGDENVSPSETYNSNRQTGDTTQASQGQQQGQHQVRKPSQPTYKLQAKITGLERAARKDPILRFDVHTNLPKFRTTQFRDVRRLHSEFVKLAEHLISANPDAIVPAVPPPLTSAGAGTDEDEIRVKAVMQRWFNYVCSNEVLARDDEIVLFVESDFGYSPMIKKRQPATGVRRKLLKQFAPPPDDTPELSQARPIVKLFYLGAMDAGHKVDKLVKSRLGLSQSEFGVRLGGMHVQEPHQGLANAYRKLGKYVQTVGDSQQAQATAEAFTIGDPFQYHSSDAFIVKETLTNRQLLIREFLQAQEITRGKLNAADRLKASSNVRREKVDEALTALEDAKQSEAYLYQKTQRVTQNLVHERRKWFARTAADLRASIREFVCKEIEAERRTLALLENVRPDVRAIDASGGLSRLGREAHPVIRRTTLASSQGPKGDAWSGVPRRSGDSTGRSFSGTFAPIATEEEDEEEESARVPVGGLPELGEEDDEDRVDARNAASRLATSTF</sequence>
<dbReference type="InterPro" id="IPR036871">
    <property type="entry name" value="PX_dom_sf"/>
</dbReference>
<evidence type="ECO:0000256" key="7">
    <source>
        <dbReference type="SAM" id="MobiDB-lite"/>
    </source>
</evidence>
<dbReference type="InterPro" id="IPR037907">
    <property type="entry name" value="Vps17_PX"/>
</dbReference>
<organism evidence="10 11">
    <name type="scientific">Cytospora leucostoma</name>
    <dbReference type="NCBI Taxonomy" id="1230097"/>
    <lineage>
        <taxon>Eukaryota</taxon>
        <taxon>Fungi</taxon>
        <taxon>Dikarya</taxon>
        <taxon>Ascomycota</taxon>
        <taxon>Pezizomycotina</taxon>
        <taxon>Sordariomycetes</taxon>
        <taxon>Sordariomycetidae</taxon>
        <taxon>Diaporthales</taxon>
        <taxon>Cytosporaceae</taxon>
        <taxon>Cytospora</taxon>
    </lineage>
</organism>
<dbReference type="FunFam" id="1.20.1270.60:FF:000046">
    <property type="entry name" value="Vacuolar protein sorting-associated protein 17"/>
    <property type="match status" value="1"/>
</dbReference>
<dbReference type="PANTHER" id="PTHR47433">
    <property type="entry name" value="VACUOLAR PROTEIN SORTING-ASSOCIATED PROTEIN 17"/>
    <property type="match status" value="1"/>
</dbReference>
<feature type="compositionally biased region" description="Low complexity" evidence="7">
    <location>
        <begin position="126"/>
        <end position="142"/>
    </location>
</feature>
<evidence type="ECO:0000259" key="9">
    <source>
        <dbReference type="Pfam" id="PF09325"/>
    </source>
</evidence>
<accession>A0A423XB73</accession>
<dbReference type="FunCoup" id="A0A423XB73">
    <property type="interactions" value="55"/>
</dbReference>
<dbReference type="PANTHER" id="PTHR47433:SF1">
    <property type="entry name" value="VACUOLAR PROTEIN SORTING-ASSOCIATED PROTEIN 17"/>
    <property type="match status" value="1"/>
</dbReference>
<dbReference type="CDD" id="cd06891">
    <property type="entry name" value="PX_Vps17p"/>
    <property type="match status" value="1"/>
</dbReference>
<dbReference type="GO" id="GO:0005829">
    <property type="term" value="C:cytosol"/>
    <property type="evidence" value="ECO:0007669"/>
    <property type="project" value="GOC"/>
</dbReference>
<evidence type="ECO:0000313" key="10">
    <source>
        <dbReference type="EMBL" id="ROW13211.1"/>
    </source>
</evidence>
<reference evidence="10 11" key="1">
    <citation type="submission" date="2015-09" db="EMBL/GenBank/DDBJ databases">
        <title>Host preference determinants of Valsa canker pathogens revealed by comparative genomics.</title>
        <authorList>
            <person name="Yin Z."/>
            <person name="Huang L."/>
        </authorList>
    </citation>
    <scope>NUCLEOTIDE SEQUENCE [LARGE SCALE GENOMIC DNA]</scope>
    <source>
        <strain evidence="10 11">SXYLt</strain>
    </source>
</reference>
<dbReference type="SUPFAM" id="SSF64268">
    <property type="entry name" value="PX domain"/>
    <property type="match status" value="1"/>
</dbReference>
<dbReference type="PIRSF" id="PIRSF011791">
    <property type="entry name" value="Vps17"/>
    <property type="match status" value="1"/>
</dbReference>
<dbReference type="Pfam" id="PF09325">
    <property type="entry name" value="Vps5"/>
    <property type="match status" value="1"/>
</dbReference>
<feature type="compositionally biased region" description="Low complexity" evidence="7">
    <location>
        <begin position="100"/>
        <end position="111"/>
    </location>
</feature>
<keyword evidence="2 6" id="KW-0653">Protein transport</keyword>
<dbReference type="GO" id="GO:0030905">
    <property type="term" value="C:retromer, tubulation complex"/>
    <property type="evidence" value="ECO:0007669"/>
    <property type="project" value="TreeGrafter"/>
</dbReference>
<comment type="function">
    <text evidence="6">Component of the membrane-associated retromer complex which is essential in endosome-to-Golgi retrograde transport.</text>
</comment>
<feature type="compositionally biased region" description="Polar residues" evidence="7">
    <location>
        <begin position="115"/>
        <end position="125"/>
    </location>
</feature>
<comment type="subunit">
    <text evidence="6">Component of the retromer complex.</text>
</comment>
<evidence type="ECO:0000259" key="8">
    <source>
        <dbReference type="Pfam" id="PF00787"/>
    </source>
</evidence>
<evidence type="ECO:0000256" key="3">
    <source>
        <dbReference type="ARBA" id="ARBA00023054"/>
    </source>
</evidence>
<dbReference type="Gene3D" id="1.20.1270.60">
    <property type="entry name" value="Arfaptin homology (AH) domain/BAR domain"/>
    <property type="match status" value="1"/>
</dbReference>
<dbReference type="InterPro" id="IPR053055">
    <property type="entry name" value="VPS17"/>
</dbReference>
<dbReference type="InterPro" id="IPR027267">
    <property type="entry name" value="AH/BAR_dom_sf"/>
</dbReference>
<keyword evidence="11" id="KW-1185">Reference proteome</keyword>
<dbReference type="STRING" id="1230097.A0A423XB73"/>
<dbReference type="GO" id="GO:0006886">
    <property type="term" value="P:intracellular protein transport"/>
    <property type="evidence" value="ECO:0007669"/>
    <property type="project" value="TreeGrafter"/>
</dbReference>
<evidence type="ECO:0000256" key="5">
    <source>
        <dbReference type="ARBA" id="ARBA00073022"/>
    </source>
</evidence>
<dbReference type="AlphaFoldDB" id="A0A423XB73"/>
<comment type="caution">
    <text evidence="10">The sequence shown here is derived from an EMBL/GenBank/DDBJ whole genome shotgun (WGS) entry which is preliminary data.</text>
</comment>
<feature type="region of interest" description="Disordered" evidence="7">
    <location>
        <begin position="100"/>
        <end position="152"/>
    </location>
</feature>
<feature type="region of interest" description="Disordered" evidence="7">
    <location>
        <begin position="531"/>
        <end position="610"/>
    </location>
</feature>
<dbReference type="InParanoid" id="A0A423XB73"/>
<feature type="domain" description="PX" evidence="8">
    <location>
        <begin position="188"/>
        <end position="263"/>
    </location>
</feature>
<evidence type="ECO:0000256" key="6">
    <source>
        <dbReference type="PIRNR" id="PIRNR011791"/>
    </source>
</evidence>
<evidence type="ECO:0000256" key="1">
    <source>
        <dbReference type="ARBA" id="ARBA00022448"/>
    </source>
</evidence>
<dbReference type="FunFam" id="3.30.1520.10:FF:000034">
    <property type="entry name" value="Vacuolar protein sorting-associated protein 17"/>
    <property type="match status" value="1"/>
</dbReference>
<dbReference type="GO" id="GO:0042147">
    <property type="term" value="P:retrograde transport, endosome to Golgi"/>
    <property type="evidence" value="ECO:0007669"/>
    <property type="project" value="InterPro"/>
</dbReference>
<comment type="similarity">
    <text evidence="4 6">Belongs to the VPS17 family.</text>
</comment>